<dbReference type="GO" id="GO:0043190">
    <property type="term" value="C:ATP-binding cassette (ABC) transporter complex"/>
    <property type="evidence" value="ECO:0007669"/>
    <property type="project" value="InterPro"/>
</dbReference>
<dbReference type="SMR" id="A0A0M8JPU0"/>
<sequence length="591" mass="65307">MRSKLFAVAALLIVASMVLAACQPAAAPAPETIVQTVVVEGEVKEVVVTATPAPEAAKPAVLRINLGTYPDTIDPQKSSFVNEIAHLKLMYEGLTRLDGDLNTIPAAAEKWEYNADATEITFTMRPGLTYSDGTLLNAKRFEYSILRNIDPATAGEYAAITDDIKGAIEWRTADVANLSEEELATLKAGVMVQALDDAGQPCTDYEQTTCNTLKIGLAQPAPYFHVVMGLWVTFPAKEELIAEGGDIWWNASKFHVGNGPFVLQNLEPFVRAYFVPNAAYWRGAATYDIEYRYITDGAVSFEAYKNNEFDIVPLGAEDLATVQNDAVLSKEAQIYPGSCTFALMFHQLKEPFTDQKVREAFSYALDRETWVKDVLKGLGSSTLTWIPKGFPGYDAEENRWGFDPEAAKKAIAESSYGSVDKLPEITATFGDTPRNRVRWEWMVAKWKEVLGVDVKLNPVESTTFTGLTKDIKTAPQMFILGWCADYPDPQNWLSVYWKTGAFGERIGYSNPELDALLAQADSTIDPEARMKLYADAQRLLTDGAPVAFMWNNVNSYLVKPWVKGIIQTPQDSGWVGDNDPLTITIDTTMVP</sequence>
<evidence type="ECO:0000256" key="3">
    <source>
        <dbReference type="ARBA" id="ARBA00022448"/>
    </source>
</evidence>
<dbReference type="PATRIC" id="fig|229921.5.peg.485"/>
<gene>
    <name evidence="8" type="ORF">ADN01_10415</name>
    <name evidence="7" type="ORF">LSAC_03229</name>
</gene>
<dbReference type="Pfam" id="PF00496">
    <property type="entry name" value="SBP_bac_5"/>
    <property type="match status" value="1"/>
</dbReference>
<dbReference type="Proteomes" id="UP000050501">
    <property type="component" value="Unassembled WGS sequence"/>
</dbReference>
<proteinExistence type="inferred from homology"/>
<dbReference type="STRING" id="229921.ADN01_10415"/>
<evidence type="ECO:0000256" key="5">
    <source>
        <dbReference type="SAM" id="SignalP"/>
    </source>
</evidence>
<feature type="signal peptide" evidence="5">
    <location>
        <begin position="1"/>
        <end position="20"/>
    </location>
</feature>
<dbReference type="Gene3D" id="3.10.105.10">
    <property type="entry name" value="Dipeptide-binding Protein, Domain 3"/>
    <property type="match status" value="1"/>
</dbReference>
<dbReference type="SUPFAM" id="SSF53850">
    <property type="entry name" value="Periplasmic binding protein-like II"/>
    <property type="match status" value="1"/>
</dbReference>
<dbReference type="InterPro" id="IPR030678">
    <property type="entry name" value="Peptide/Ni-bd"/>
</dbReference>
<dbReference type="PIRSF" id="PIRSF002741">
    <property type="entry name" value="MppA"/>
    <property type="match status" value="1"/>
</dbReference>
<feature type="domain" description="Solute-binding protein family 5" evidence="6">
    <location>
        <begin position="104"/>
        <end position="501"/>
    </location>
</feature>
<accession>A0A0M8JPU0</accession>
<evidence type="ECO:0000313" key="7">
    <source>
        <dbReference type="EMBL" id="GAP19327.1"/>
    </source>
</evidence>
<organism evidence="7">
    <name type="scientific">Levilinea saccharolytica</name>
    <dbReference type="NCBI Taxonomy" id="229921"/>
    <lineage>
        <taxon>Bacteria</taxon>
        <taxon>Bacillati</taxon>
        <taxon>Chloroflexota</taxon>
        <taxon>Anaerolineae</taxon>
        <taxon>Anaerolineales</taxon>
        <taxon>Anaerolineaceae</taxon>
        <taxon>Levilinea</taxon>
    </lineage>
</organism>
<dbReference type="GO" id="GO:0015833">
    <property type="term" value="P:peptide transport"/>
    <property type="evidence" value="ECO:0007669"/>
    <property type="project" value="TreeGrafter"/>
</dbReference>
<reference evidence="7" key="1">
    <citation type="journal article" date="2015" name="Genome Announc.">
        <title>Draft Genome Sequences of Anaerolinea thermolimosa IMO-1, Bellilinea caldifistulae GOMI-1, Leptolinea tardivitalis YMTK-2, Levilinea saccharolytica KIBI-1, Longilinea arvoryzae KOME-1, Previously Described as Members of the Class Anaerolineae (Chloroflexi).</title>
        <authorList>
            <person name="Matsuura N."/>
            <person name="Tourlousse M.D."/>
            <person name="Ohashi A."/>
            <person name="Hugenholtz P."/>
            <person name="Sekiguchi Y."/>
        </authorList>
    </citation>
    <scope>NUCLEOTIDE SEQUENCE</scope>
    <source>
        <strain evidence="7">KIBI-1</strain>
    </source>
</reference>
<comment type="similarity">
    <text evidence="2">Belongs to the bacterial solute-binding protein 5 family.</text>
</comment>
<comment type="subcellular location">
    <subcellularLocation>
        <location evidence="1">Cell envelope</location>
    </subcellularLocation>
</comment>
<protein>
    <submittedName>
        <fullName evidence="7">ABC-type oligopeptide transport system, periplasmic component</fullName>
    </submittedName>
</protein>
<evidence type="ECO:0000256" key="1">
    <source>
        <dbReference type="ARBA" id="ARBA00004196"/>
    </source>
</evidence>
<dbReference type="EMBL" id="LGCM01000038">
    <property type="protein sequence ID" value="KPL80901.1"/>
    <property type="molecule type" value="Genomic_DNA"/>
</dbReference>
<keyword evidence="9" id="KW-1185">Reference proteome</keyword>
<dbReference type="GO" id="GO:0042597">
    <property type="term" value="C:periplasmic space"/>
    <property type="evidence" value="ECO:0007669"/>
    <property type="project" value="UniProtKB-ARBA"/>
</dbReference>
<dbReference type="PANTHER" id="PTHR30290:SF10">
    <property type="entry name" value="PERIPLASMIC OLIGOPEPTIDE-BINDING PROTEIN-RELATED"/>
    <property type="match status" value="1"/>
</dbReference>
<evidence type="ECO:0000313" key="9">
    <source>
        <dbReference type="Proteomes" id="UP000050501"/>
    </source>
</evidence>
<dbReference type="InterPro" id="IPR039424">
    <property type="entry name" value="SBP_5"/>
</dbReference>
<dbReference type="PANTHER" id="PTHR30290">
    <property type="entry name" value="PERIPLASMIC BINDING COMPONENT OF ABC TRANSPORTER"/>
    <property type="match status" value="1"/>
</dbReference>
<name>A0A0M8JPU0_9CHLR</name>
<evidence type="ECO:0000256" key="2">
    <source>
        <dbReference type="ARBA" id="ARBA00005695"/>
    </source>
</evidence>
<dbReference type="CDD" id="cd08504">
    <property type="entry name" value="PBP2_OppA"/>
    <property type="match status" value="1"/>
</dbReference>
<keyword evidence="4 5" id="KW-0732">Signal</keyword>
<dbReference type="EMBL" id="DF967975">
    <property type="protein sequence ID" value="GAP19327.1"/>
    <property type="molecule type" value="Genomic_DNA"/>
</dbReference>
<dbReference type="InterPro" id="IPR000914">
    <property type="entry name" value="SBP_5_dom"/>
</dbReference>
<dbReference type="AlphaFoldDB" id="A0A0M8JPU0"/>
<dbReference type="GO" id="GO:0030313">
    <property type="term" value="C:cell envelope"/>
    <property type="evidence" value="ECO:0007669"/>
    <property type="project" value="UniProtKB-SubCell"/>
</dbReference>
<reference evidence="8 9" key="2">
    <citation type="submission" date="2015-07" db="EMBL/GenBank/DDBJ databases">
        <title>Genome sequence of Levilinea saccharolytica DSM 16555.</title>
        <authorList>
            <person name="Hemp J."/>
            <person name="Ward L.M."/>
            <person name="Pace L.A."/>
            <person name="Fischer W.W."/>
        </authorList>
    </citation>
    <scope>NUCLEOTIDE SEQUENCE [LARGE SCALE GENOMIC DNA]</scope>
    <source>
        <strain evidence="8 9">KIBI-1</strain>
    </source>
</reference>
<dbReference type="Gene3D" id="3.90.76.10">
    <property type="entry name" value="Dipeptide-binding Protein, Domain 1"/>
    <property type="match status" value="1"/>
</dbReference>
<evidence type="ECO:0000313" key="8">
    <source>
        <dbReference type="EMBL" id="KPL80901.1"/>
    </source>
</evidence>
<feature type="chain" id="PRO_5007418248" evidence="5">
    <location>
        <begin position="21"/>
        <end position="591"/>
    </location>
</feature>
<dbReference type="GO" id="GO:1904680">
    <property type="term" value="F:peptide transmembrane transporter activity"/>
    <property type="evidence" value="ECO:0007669"/>
    <property type="project" value="TreeGrafter"/>
</dbReference>
<evidence type="ECO:0000259" key="6">
    <source>
        <dbReference type="Pfam" id="PF00496"/>
    </source>
</evidence>
<keyword evidence="3" id="KW-0813">Transport</keyword>
<dbReference type="RefSeq" id="WP_062419614.1">
    <property type="nucleotide sequence ID" value="NZ_BBXZ01000172.1"/>
</dbReference>
<dbReference type="PROSITE" id="PS51257">
    <property type="entry name" value="PROKAR_LIPOPROTEIN"/>
    <property type="match status" value="1"/>
</dbReference>
<evidence type="ECO:0000256" key="4">
    <source>
        <dbReference type="ARBA" id="ARBA00022729"/>
    </source>
</evidence>
<dbReference type="Gene3D" id="3.40.190.10">
    <property type="entry name" value="Periplasmic binding protein-like II"/>
    <property type="match status" value="1"/>
</dbReference>